<evidence type="ECO:0000313" key="2">
    <source>
        <dbReference type="Proteomes" id="UP001631969"/>
    </source>
</evidence>
<organism evidence="1 2">
    <name type="scientific">Paenibacillus mesotrionivorans</name>
    <dbReference type="NCBI Taxonomy" id="3160968"/>
    <lineage>
        <taxon>Bacteria</taxon>
        <taxon>Bacillati</taxon>
        <taxon>Bacillota</taxon>
        <taxon>Bacilli</taxon>
        <taxon>Bacillales</taxon>
        <taxon>Paenibacillaceae</taxon>
        <taxon>Paenibacillus</taxon>
    </lineage>
</organism>
<gene>
    <name evidence="1" type="ORF">ACI1P1_26330</name>
</gene>
<comment type="caution">
    <text evidence="1">The sequence shown here is derived from an EMBL/GenBank/DDBJ whole genome shotgun (WGS) entry which is preliminary data.</text>
</comment>
<protein>
    <submittedName>
        <fullName evidence="1">Uncharacterized protein</fullName>
    </submittedName>
</protein>
<proteinExistence type="predicted"/>
<reference evidence="1" key="1">
    <citation type="submission" date="2024-12" db="EMBL/GenBank/DDBJ databases">
        <authorList>
            <person name="Wu N."/>
        </authorList>
    </citation>
    <scope>NUCLEOTIDE SEQUENCE</scope>
    <source>
        <strain evidence="1">P15</strain>
    </source>
</reference>
<sequence>MANQKVITDRTVALLNQMDGLFDGFFEWMKGQYDHESGGFFYARSSRSLNQLPDIESSSQALNILERVGLLEGWEAAKKEKAIRFFQNKQDSASGYFYEENPDMRDDDVMVGRALSYSVGALRKLGGAPLYPLPQKMNTMPEYMKSPDTYEAWLNAMPLTNSWRGCDRLCNSGPYIGQLPKDEQKEYLKRAFDFFARIQDPETGLWGAGSGYVRISGSFKLETFYSRYGMPMPRGEVMYRSMLRILREETARDMCYIRNPINLLGYMRPEIPPEEFEEILEITIRNMGRLRQADGGFSRELGHSPAATNVAQVKEGEFYPEMPKAVPLGLGLAEGDMNAGTQALLIRSFCYDMAGLVPPQLDTSSFH</sequence>
<accession>A0ACC7P5Y5</accession>
<name>A0ACC7P5Y5_9BACL</name>
<evidence type="ECO:0000313" key="1">
    <source>
        <dbReference type="EMBL" id="MFM9331820.1"/>
    </source>
</evidence>
<keyword evidence="2" id="KW-1185">Reference proteome</keyword>
<dbReference type="EMBL" id="JBJURJ010000022">
    <property type="protein sequence ID" value="MFM9331820.1"/>
    <property type="molecule type" value="Genomic_DNA"/>
</dbReference>
<dbReference type="Proteomes" id="UP001631969">
    <property type="component" value="Unassembled WGS sequence"/>
</dbReference>